<dbReference type="AlphaFoldDB" id="A0A4U0U833"/>
<keyword evidence="4" id="KW-1185">Reference proteome</keyword>
<comment type="caution">
    <text evidence="3">The sequence shown here is derived from an EMBL/GenBank/DDBJ whole genome shotgun (WGS) entry which is preliminary data.</text>
</comment>
<gene>
    <name evidence="3" type="ORF">B0A50_02266</name>
</gene>
<feature type="chain" id="PRO_5020862648" evidence="2">
    <location>
        <begin position="29"/>
        <end position="120"/>
    </location>
</feature>
<sequence>MPLTFSIPNPNLLIPLLLLALLPPTAQATSVRVQAAIGIGVGLGFCLCAALAGFIYLRFSKKARNERAAATAEGRLTAREAIALHDASAPKGFDIWHYDHKAHVAKVQAARRAREEEAGV</sequence>
<keyword evidence="1" id="KW-0812">Transmembrane</keyword>
<keyword evidence="1" id="KW-1133">Transmembrane helix</keyword>
<dbReference type="OrthoDB" id="3927373at2759"/>
<feature type="signal peptide" evidence="2">
    <location>
        <begin position="1"/>
        <end position="28"/>
    </location>
</feature>
<accession>A0A4U0U833</accession>
<dbReference type="EMBL" id="NAJL01000008">
    <property type="protein sequence ID" value="TKA31420.1"/>
    <property type="molecule type" value="Genomic_DNA"/>
</dbReference>
<reference evidence="3 4" key="1">
    <citation type="submission" date="2017-03" db="EMBL/GenBank/DDBJ databases">
        <title>Genomes of endolithic fungi from Antarctica.</title>
        <authorList>
            <person name="Coleine C."/>
            <person name="Masonjones S."/>
            <person name="Stajich J.E."/>
        </authorList>
    </citation>
    <scope>NUCLEOTIDE SEQUENCE [LARGE SCALE GENOMIC DNA]</scope>
    <source>
        <strain evidence="3 4">CCFEE 6315</strain>
    </source>
</reference>
<proteinExistence type="predicted"/>
<evidence type="ECO:0000313" key="4">
    <source>
        <dbReference type="Proteomes" id="UP000308549"/>
    </source>
</evidence>
<name>A0A4U0U833_9PEZI</name>
<evidence type="ECO:0000256" key="1">
    <source>
        <dbReference type="SAM" id="Phobius"/>
    </source>
</evidence>
<dbReference type="Proteomes" id="UP000308549">
    <property type="component" value="Unassembled WGS sequence"/>
</dbReference>
<organism evidence="3 4">
    <name type="scientific">Salinomyces thailandicus</name>
    <dbReference type="NCBI Taxonomy" id="706561"/>
    <lineage>
        <taxon>Eukaryota</taxon>
        <taxon>Fungi</taxon>
        <taxon>Dikarya</taxon>
        <taxon>Ascomycota</taxon>
        <taxon>Pezizomycotina</taxon>
        <taxon>Dothideomycetes</taxon>
        <taxon>Dothideomycetidae</taxon>
        <taxon>Mycosphaerellales</taxon>
        <taxon>Teratosphaeriaceae</taxon>
        <taxon>Salinomyces</taxon>
    </lineage>
</organism>
<evidence type="ECO:0000313" key="3">
    <source>
        <dbReference type="EMBL" id="TKA31420.1"/>
    </source>
</evidence>
<protein>
    <submittedName>
        <fullName evidence="3">Uncharacterized protein</fullName>
    </submittedName>
</protein>
<keyword evidence="1" id="KW-0472">Membrane</keyword>
<keyword evidence="2" id="KW-0732">Signal</keyword>
<evidence type="ECO:0000256" key="2">
    <source>
        <dbReference type="SAM" id="SignalP"/>
    </source>
</evidence>
<feature type="transmembrane region" description="Helical" evidence="1">
    <location>
        <begin position="38"/>
        <end position="57"/>
    </location>
</feature>